<keyword evidence="1" id="KW-0732">Signal</keyword>
<evidence type="ECO:0000313" key="3">
    <source>
        <dbReference type="Proteomes" id="UP000887226"/>
    </source>
</evidence>
<gene>
    <name evidence="2" type="ORF">BJ878DRAFT_504696</name>
</gene>
<keyword evidence="3" id="KW-1185">Reference proteome</keyword>
<proteinExistence type="predicted"/>
<dbReference type="EMBL" id="MU253886">
    <property type="protein sequence ID" value="KAG9244744.1"/>
    <property type="molecule type" value="Genomic_DNA"/>
</dbReference>
<evidence type="ECO:0000313" key="2">
    <source>
        <dbReference type="EMBL" id="KAG9244744.1"/>
    </source>
</evidence>
<organism evidence="2 3">
    <name type="scientific">Calycina marina</name>
    <dbReference type="NCBI Taxonomy" id="1763456"/>
    <lineage>
        <taxon>Eukaryota</taxon>
        <taxon>Fungi</taxon>
        <taxon>Dikarya</taxon>
        <taxon>Ascomycota</taxon>
        <taxon>Pezizomycotina</taxon>
        <taxon>Leotiomycetes</taxon>
        <taxon>Helotiales</taxon>
        <taxon>Pezizellaceae</taxon>
        <taxon>Calycina</taxon>
    </lineage>
</organism>
<comment type="caution">
    <text evidence="2">The sequence shown here is derived from an EMBL/GenBank/DDBJ whole genome shotgun (WGS) entry which is preliminary data.</text>
</comment>
<protein>
    <recommendedName>
        <fullName evidence="4">Secreted protein</fullName>
    </recommendedName>
</protein>
<dbReference type="AlphaFoldDB" id="A0A9P7Z355"/>
<dbReference type="Proteomes" id="UP000887226">
    <property type="component" value="Unassembled WGS sequence"/>
</dbReference>
<feature type="signal peptide" evidence="1">
    <location>
        <begin position="1"/>
        <end position="19"/>
    </location>
</feature>
<reference evidence="2" key="1">
    <citation type="journal article" date="2021" name="IMA Fungus">
        <title>Genomic characterization of three marine fungi, including Emericellopsis atlantica sp. nov. with signatures of a generalist lifestyle and marine biomass degradation.</title>
        <authorList>
            <person name="Hagestad O.C."/>
            <person name="Hou L."/>
            <person name="Andersen J.H."/>
            <person name="Hansen E.H."/>
            <person name="Altermark B."/>
            <person name="Li C."/>
            <person name="Kuhnert E."/>
            <person name="Cox R.J."/>
            <person name="Crous P.W."/>
            <person name="Spatafora J.W."/>
            <person name="Lail K."/>
            <person name="Amirebrahimi M."/>
            <person name="Lipzen A."/>
            <person name="Pangilinan J."/>
            <person name="Andreopoulos W."/>
            <person name="Hayes R.D."/>
            <person name="Ng V."/>
            <person name="Grigoriev I.V."/>
            <person name="Jackson S.A."/>
            <person name="Sutton T.D.S."/>
            <person name="Dobson A.D.W."/>
            <person name="Rama T."/>
        </authorList>
    </citation>
    <scope>NUCLEOTIDE SEQUENCE</scope>
    <source>
        <strain evidence="2">TRa3180A</strain>
    </source>
</reference>
<evidence type="ECO:0000256" key="1">
    <source>
        <dbReference type="SAM" id="SignalP"/>
    </source>
</evidence>
<sequence length="100" mass="12122">MLVIFLLFFYTLYSFWTEAHRICIWPLLHITVRQCLIHGYHLFISRLPVFQPDVHAFLKVMHRLLEAAQFIQRSCMFVQRLQRTNVSLIKPRSSETRRFV</sequence>
<accession>A0A9P7Z355</accession>
<name>A0A9P7Z355_9HELO</name>
<feature type="chain" id="PRO_5040280437" description="Secreted protein" evidence="1">
    <location>
        <begin position="20"/>
        <end position="100"/>
    </location>
</feature>
<evidence type="ECO:0008006" key="4">
    <source>
        <dbReference type="Google" id="ProtNLM"/>
    </source>
</evidence>